<dbReference type="EMBL" id="BMKX01000001">
    <property type="protein sequence ID" value="GGJ48519.1"/>
    <property type="molecule type" value="Genomic_DNA"/>
</dbReference>
<gene>
    <name evidence="2" type="ORF">GCM10007173_03910</name>
</gene>
<reference evidence="3" key="1">
    <citation type="journal article" date="2019" name="Int. J. Syst. Evol. Microbiol.">
        <title>The Global Catalogue of Microorganisms (GCM) 10K type strain sequencing project: providing services to taxonomists for standard genome sequencing and annotation.</title>
        <authorList>
            <consortium name="The Broad Institute Genomics Platform"/>
            <consortium name="The Broad Institute Genome Sequencing Center for Infectious Disease"/>
            <person name="Wu L."/>
            <person name="Ma J."/>
        </authorList>
    </citation>
    <scope>NUCLEOTIDE SEQUENCE [LARGE SCALE GENOMIC DNA]</scope>
    <source>
        <strain evidence="3">CGMCC 1.3685</strain>
    </source>
</reference>
<evidence type="ECO:0000313" key="3">
    <source>
        <dbReference type="Proteomes" id="UP000606115"/>
    </source>
</evidence>
<name>A0ABQ2D7X0_9MICC</name>
<accession>A0ABQ2D7X0</accession>
<evidence type="ECO:0008006" key="4">
    <source>
        <dbReference type="Google" id="ProtNLM"/>
    </source>
</evidence>
<comment type="caution">
    <text evidence="2">The sequence shown here is derived from an EMBL/GenBank/DDBJ whole genome shotgun (WGS) entry which is preliminary data.</text>
</comment>
<protein>
    <recommendedName>
        <fullName evidence="4">Fungal lipase-like domain-containing protein</fullName>
    </recommendedName>
</protein>
<feature type="region of interest" description="Disordered" evidence="1">
    <location>
        <begin position="423"/>
        <end position="448"/>
    </location>
</feature>
<organism evidence="2 3">
    <name type="scientific">Glutamicibacter ardleyensis</name>
    <dbReference type="NCBI Taxonomy" id="225894"/>
    <lineage>
        <taxon>Bacteria</taxon>
        <taxon>Bacillati</taxon>
        <taxon>Actinomycetota</taxon>
        <taxon>Actinomycetes</taxon>
        <taxon>Micrococcales</taxon>
        <taxon>Micrococcaceae</taxon>
        <taxon>Glutamicibacter</taxon>
    </lineage>
</organism>
<keyword evidence="3" id="KW-1185">Reference proteome</keyword>
<evidence type="ECO:0000256" key="1">
    <source>
        <dbReference type="SAM" id="MobiDB-lite"/>
    </source>
</evidence>
<dbReference type="GeneID" id="303302802"/>
<dbReference type="Proteomes" id="UP000606115">
    <property type="component" value="Unassembled WGS sequence"/>
</dbReference>
<proteinExistence type="predicted"/>
<sequence>MGYDVNYNSLDYAQSRQICQQVYGQLQDVQAQLLRASVRAQECQRQSQSQCLANGIANHGYAVGVLADKLRTGYHHATEAVLDARRLEEKVSAAIENYVRAETRIENSILVSGKWQILVDLWNNTRHNDSRPPTQDMENILKLFVLLSSPRDRFGFARPQPEMMHETTQNLAEFIKIWGPFRNKELKLSDSDPVEKFESDGTVNTFYKLHQVLNDAGPEEDGKILIAEAEKDGKNVHLVILPGTQPDSDGQNPFDTYGIIDGFGLDSENFAGPIAEALEISGAQDGDEVILSGYSQGGIHIANLMKNKFLRKKFKMKKMLTFGSPIGHIDLPEDIRSLSLEDSKDMVPGTDGTENTRKKDQITVKFDGPRNEDQLDDGLFGKPHDLDNYGDHLKEMVENPVPDLQDNLREFAIPPGPLTYRKFKIERKERPKNTKHEEWEAEKYRMGR</sequence>
<feature type="compositionally biased region" description="Basic and acidic residues" evidence="1">
    <location>
        <begin position="426"/>
        <end position="448"/>
    </location>
</feature>
<dbReference type="RefSeq" id="WP_188683272.1">
    <property type="nucleotide sequence ID" value="NZ_BMKX01000001.1"/>
</dbReference>
<evidence type="ECO:0000313" key="2">
    <source>
        <dbReference type="EMBL" id="GGJ48519.1"/>
    </source>
</evidence>